<keyword evidence="1" id="KW-0472">Membrane</keyword>
<evidence type="ECO:0000256" key="1">
    <source>
        <dbReference type="SAM" id="Phobius"/>
    </source>
</evidence>
<feature type="transmembrane region" description="Helical" evidence="1">
    <location>
        <begin position="12"/>
        <end position="31"/>
    </location>
</feature>
<evidence type="ECO:0000313" key="3">
    <source>
        <dbReference type="Proteomes" id="UP000256304"/>
    </source>
</evidence>
<dbReference type="Proteomes" id="UP000256304">
    <property type="component" value="Unassembled WGS sequence"/>
</dbReference>
<proteinExistence type="predicted"/>
<evidence type="ECO:0000313" key="2">
    <source>
        <dbReference type="EMBL" id="REE89081.1"/>
    </source>
</evidence>
<organism evidence="2 3">
    <name type="scientific">Paenibacillus taihuensis</name>
    <dbReference type="NCBI Taxonomy" id="1156355"/>
    <lineage>
        <taxon>Bacteria</taxon>
        <taxon>Bacillati</taxon>
        <taxon>Bacillota</taxon>
        <taxon>Bacilli</taxon>
        <taxon>Bacillales</taxon>
        <taxon>Paenibacillaceae</taxon>
        <taxon>Paenibacillus</taxon>
    </lineage>
</organism>
<keyword evidence="3" id="KW-1185">Reference proteome</keyword>
<gene>
    <name evidence="2" type="ORF">A8990_107179</name>
</gene>
<keyword evidence="1" id="KW-1133">Transmembrane helix</keyword>
<keyword evidence="1" id="KW-0812">Transmembrane</keyword>
<comment type="caution">
    <text evidence="2">The sequence shown here is derived from an EMBL/GenBank/DDBJ whole genome shotgun (WGS) entry which is preliminary data.</text>
</comment>
<protein>
    <submittedName>
        <fullName evidence="2">Uncharacterized protein</fullName>
    </submittedName>
</protein>
<reference evidence="2 3" key="1">
    <citation type="submission" date="2018-08" db="EMBL/GenBank/DDBJ databases">
        <title>Genomic Encyclopedia of Type Strains, Phase III (KMG-III): the genomes of soil and plant-associated and newly described type strains.</title>
        <authorList>
            <person name="Whitman W."/>
        </authorList>
    </citation>
    <scope>NUCLEOTIDE SEQUENCE [LARGE SCALE GENOMIC DNA]</scope>
    <source>
        <strain evidence="2 3">CGMCC 1.10966</strain>
    </source>
</reference>
<dbReference type="AlphaFoldDB" id="A0A3D9SDJ0"/>
<accession>A0A3D9SDJ0</accession>
<dbReference type="RefSeq" id="WP_181909469.1">
    <property type="nucleotide sequence ID" value="NZ_QTTN01000007.1"/>
</dbReference>
<name>A0A3D9SDJ0_9BACL</name>
<sequence>MDPNKEVTSADLAKISSSLAILGYSISLLALERADQEKQKKESMSAAINYLFKRFRR</sequence>
<dbReference type="EMBL" id="QTTN01000007">
    <property type="protein sequence ID" value="REE89081.1"/>
    <property type="molecule type" value="Genomic_DNA"/>
</dbReference>